<evidence type="ECO:0000313" key="1">
    <source>
        <dbReference type="EMBL" id="SLN10017.1"/>
    </source>
</evidence>
<evidence type="ECO:0008006" key="3">
    <source>
        <dbReference type="Google" id="ProtNLM"/>
    </source>
</evidence>
<dbReference type="RefSeq" id="WP_085820644.1">
    <property type="nucleotide sequence ID" value="NZ_FWFP01000001.1"/>
</dbReference>
<name>A0A1X6Y3P0_9RHOB</name>
<proteinExistence type="predicted"/>
<dbReference type="OrthoDB" id="7724709at2"/>
<dbReference type="Proteomes" id="UP000193778">
    <property type="component" value="Unassembled WGS sequence"/>
</dbReference>
<organism evidence="1 2">
    <name type="scientific">Ruegeria meonggei</name>
    <dbReference type="NCBI Taxonomy" id="1446476"/>
    <lineage>
        <taxon>Bacteria</taxon>
        <taxon>Pseudomonadati</taxon>
        <taxon>Pseudomonadota</taxon>
        <taxon>Alphaproteobacteria</taxon>
        <taxon>Rhodobacterales</taxon>
        <taxon>Roseobacteraceae</taxon>
        <taxon>Ruegeria</taxon>
    </lineage>
</organism>
<reference evidence="2" key="1">
    <citation type="submission" date="2017-03" db="EMBL/GenBank/DDBJ databases">
        <authorList>
            <person name="Rodrigo-Torres L."/>
            <person name="Arahal R.D."/>
            <person name="Lucena T."/>
        </authorList>
    </citation>
    <scope>NUCLEOTIDE SEQUENCE [LARGE SCALE GENOMIC DNA]</scope>
    <source>
        <strain evidence="2">CECT 8411</strain>
    </source>
</reference>
<dbReference type="PROSITE" id="PS51257">
    <property type="entry name" value="PROKAR_LIPOPROTEIN"/>
    <property type="match status" value="1"/>
</dbReference>
<gene>
    <name evidence="1" type="ORF">RUM8411_00057</name>
</gene>
<accession>A0A1X6Y3P0</accession>
<evidence type="ECO:0000313" key="2">
    <source>
        <dbReference type="Proteomes" id="UP000193778"/>
    </source>
</evidence>
<keyword evidence="2" id="KW-1185">Reference proteome</keyword>
<sequence length="144" mass="16114">MYAFRLLPVLALIVACTPQDVPPPSRSAQFETYPKRLFETFETDCNGPAERFEKTGNRVFECSELLPPNATAFLILTYDGYPQDLPESVMRLTSTKTRSGYRVDAELFFNVPQRTGPAIRVPVESKTLDKALSALYRDMGGSPT</sequence>
<dbReference type="AlphaFoldDB" id="A0A1X6Y3P0"/>
<dbReference type="EMBL" id="FWFP01000001">
    <property type="protein sequence ID" value="SLN10017.1"/>
    <property type="molecule type" value="Genomic_DNA"/>
</dbReference>
<protein>
    <recommendedName>
        <fullName evidence="3">Lipoprotein</fullName>
    </recommendedName>
</protein>